<keyword evidence="3" id="KW-1185">Reference proteome</keyword>
<evidence type="ECO:0000313" key="2">
    <source>
        <dbReference type="EMBL" id="REF31652.1"/>
    </source>
</evidence>
<organism evidence="2 3">
    <name type="scientific">Calidifontibacter indicus</name>
    <dbReference type="NCBI Taxonomy" id="419650"/>
    <lineage>
        <taxon>Bacteria</taxon>
        <taxon>Bacillati</taxon>
        <taxon>Actinomycetota</taxon>
        <taxon>Actinomycetes</taxon>
        <taxon>Micrococcales</taxon>
        <taxon>Dermacoccaceae</taxon>
        <taxon>Calidifontibacter</taxon>
    </lineage>
</organism>
<evidence type="ECO:0000256" key="1">
    <source>
        <dbReference type="SAM" id="MobiDB-lite"/>
    </source>
</evidence>
<comment type="caution">
    <text evidence="2">The sequence shown here is derived from an EMBL/GenBank/DDBJ whole genome shotgun (WGS) entry which is preliminary data.</text>
</comment>
<feature type="region of interest" description="Disordered" evidence="1">
    <location>
        <begin position="1"/>
        <end position="20"/>
    </location>
</feature>
<proteinExistence type="predicted"/>
<dbReference type="EMBL" id="QTUA01000001">
    <property type="protein sequence ID" value="REF31652.1"/>
    <property type="molecule type" value="Genomic_DNA"/>
</dbReference>
<protein>
    <submittedName>
        <fullName evidence="2">Uncharacterized protein</fullName>
    </submittedName>
</protein>
<feature type="region of interest" description="Disordered" evidence="1">
    <location>
        <begin position="41"/>
        <end position="80"/>
    </location>
</feature>
<reference evidence="2 3" key="1">
    <citation type="submission" date="2018-08" db="EMBL/GenBank/DDBJ databases">
        <title>Sequencing the genomes of 1000 actinobacteria strains.</title>
        <authorList>
            <person name="Klenk H.-P."/>
        </authorList>
    </citation>
    <scope>NUCLEOTIDE SEQUENCE [LARGE SCALE GENOMIC DNA]</scope>
    <source>
        <strain evidence="2 3">DSM 22967</strain>
    </source>
</reference>
<accession>A0A3D9UQB7</accession>
<sequence length="381" mass="40302">MTHQVRHQIRHETRRPGRPRARLETVTAATALAVALAGCGGAATSTSTSRSSVAPPTTSAGSATTTPVTPTSVTAATTGVTPSQLTELFSDYDRRNNPALAKANRDDPSGWATADDGPVLASDLFSTALRKAMKESGTKVDSSPAWYHRPVASVGGAENADGLGPWVLARVRSDVPGDDEPGRDEEYLRVMTGGSGTRGWKMFASLRRDTLVPVPADLPAGADVRLTPEQRQKLANTASEVVYALGNGNVDAFGQANAIVDLRTAGIETDSRPDLNGRISYQCWGWGDRTRQNAASAVLVGTPALRSQRAVGATVALLTLDCDWTTSGYVDVPEPLAKVTGLSPGEHRSVRTASAVQFALVLPDRGKPSIAGWDLRWQLPR</sequence>
<gene>
    <name evidence="2" type="ORF">DFJ65_2725</name>
</gene>
<dbReference type="AlphaFoldDB" id="A0A3D9UQB7"/>
<name>A0A3D9UQB7_9MICO</name>
<dbReference type="Proteomes" id="UP000256253">
    <property type="component" value="Unassembled WGS sequence"/>
</dbReference>
<evidence type="ECO:0000313" key="3">
    <source>
        <dbReference type="Proteomes" id="UP000256253"/>
    </source>
</evidence>